<feature type="transmembrane region" description="Helical" evidence="21">
    <location>
        <begin position="129"/>
        <end position="153"/>
    </location>
</feature>
<evidence type="ECO:0000256" key="16">
    <source>
        <dbReference type="ARBA" id="ARBA00023004"/>
    </source>
</evidence>
<evidence type="ECO:0000256" key="8">
    <source>
        <dbReference type="ARBA" id="ARBA00022475"/>
    </source>
</evidence>
<comment type="cofactor">
    <cofactor evidence="1">
        <name>heme b</name>
        <dbReference type="ChEBI" id="CHEBI:60344"/>
    </cofactor>
</comment>
<keyword evidence="18 21" id="KW-0472">Membrane</keyword>
<feature type="transmembrane region" description="Helical" evidence="21">
    <location>
        <begin position="348"/>
        <end position="368"/>
    </location>
</feature>
<evidence type="ECO:0000256" key="21">
    <source>
        <dbReference type="SAM" id="Phobius"/>
    </source>
</evidence>
<dbReference type="Pfam" id="PF00115">
    <property type="entry name" value="COX1"/>
    <property type="match status" value="1"/>
</dbReference>
<evidence type="ECO:0000256" key="10">
    <source>
        <dbReference type="ARBA" id="ARBA00022660"/>
    </source>
</evidence>
<evidence type="ECO:0000256" key="14">
    <source>
        <dbReference type="ARBA" id="ARBA00022982"/>
    </source>
</evidence>
<evidence type="ECO:0000256" key="6">
    <source>
        <dbReference type="ARBA" id="ARBA00012949"/>
    </source>
</evidence>
<name>A0ABN6VKW3_9HYPH</name>
<feature type="transmembrane region" description="Helical" evidence="21">
    <location>
        <begin position="88"/>
        <end position="109"/>
    </location>
</feature>
<dbReference type="InterPro" id="IPR004677">
    <property type="entry name" value="Cyt_c_oxidase_cbb3_su1"/>
</dbReference>
<keyword evidence="11 20" id="KW-0812">Transmembrane</keyword>
<keyword evidence="17" id="KW-0186">Copper</keyword>
<keyword evidence="24" id="KW-1185">Reference proteome</keyword>
<comment type="subcellular location">
    <subcellularLocation>
        <location evidence="3">Cell membrane</location>
        <topology evidence="3">Multi-pass membrane protein</topology>
    </subcellularLocation>
</comment>
<comment type="cofactor">
    <cofactor evidence="2">
        <name>Cu(2+)</name>
        <dbReference type="ChEBI" id="CHEBI:29036"/>
    </cofactor>
</comment>
<keyword evidence="7 20" id="KW-0813">Transport</keyword>
<evidence type="ECO:0000256" key="17">
    <source>
        <dbReference type="ARBA" id="ARBA00023008"/>
    </source>
</evidence>
<dbReference type="InterPro" id="IPR036927">
    <property type="entry name" value="Cyt_c_oxase-like_su1_sf"/>
</dbReference>
<evidence type="ECO:0000256" key="9">
    <source>
        <dbReference type="ARBA" id="ARBA00022617"/>
    </source>
</evidence>
<evidence type="ECO:0000256" key="13">
    <source>
        <dbReference type="ARBA" id="ARBA00022967"/>
    </source>
</evidence>
<evidence type="ECO:0000256" key="18">
    <source>
        <dbReference type="ARBA" id="ARBA00023136"/>
    </source>
</evidence>
<evidence type="ECO:0000313" key="23">
    <source>
        <dbReference type="EMBL" id="BDV35326.1"/>
    </source>
</evidence>
<feature type="domain" description="Cytochrome oxidase subunit I profile" evidence="22">
    <location>
        <begin position="48"/>
        <end position="551"/>
    </location>
</feature>
<evidence type="ECO:0000256" key="20">
    <source>
        <dbReference type="RuleBase" id="RU000370"/>
    </source>
</evidence>
<evidence type="ECO:0000256" key="11">
    <source>
        <dbReference type="ARBA" id="ARBA00022692"/>
    </source>
</evidence>
<feature type="transmembrane region" description="Helical" evidence="21">
    <location>
        <begin position="456"/>
        <end position="478"/>
    </location>
</feature>
<feature type="transmembrane region" description="Helical" evidence="21">
    <location>
        <begin position="40"/>
        <end position="61"/>
    </location>
</feature>
<dbReference type="PROSITE" id="PS00077">
    <property type="entry name" value="COX1_CUB"/>
    <property type="match status" value="1"/>
</dbReference>
<feature type="transmembrane region" description="Helical" evidence="21">
    <location>
        <begin position="165"/>
        <end position="188"/>
    </location>
</feature>
<dbReference type="CDD" id="cd01661">
    <property type="entry name" value="cbb3_Oxidase_I"/>
    <property type="match status" value="1"/>
</dbReference>
<comment type="pathway">
    <text evidence="4">Energy metabolism; oxidative phosphorylation.</text>
</comment>
<dbReference type="EC" id="7.1.1.9" evidence="6"/>
<organism evidence="23 24">
    <name type="scientific">Methylocystis iwaonis</name>
    <dbReference type="NCBI Taxonomy" id="2885079"/>
    <lineage>
        <taxon>Bacteria</taxon>
        <taxon>Pseudomonadati</taxon>
        <taxon>Pseudomonadota</taxon>
        <taxon>Alphaproteobacteria</taxon>
        <taxon>Hyphomicrobiales</taxon>
        <taxon>Methylocystaceae</taxon>
        <taxon>Methylocystis</taxon>
    </lineage>
</organism>
<feature type="transmembrane region" description="Helical" evidence="21">
    <location>
        <begin position="231"/>
        <end position="249"/>
    </location>
</feature>
<dbReference type="PANTHER" id="PTHR10422:SF29">
    <property type="entry name" value="CYTOCHROME C OXIDASE SUBUNIT 1 HOMOLOG, BACTEROID"/>
    <property type="match status" value="1"/>
</dbReference>
<keyword evidence="14 20" id="KW-0249">Electron transport</keyword>
<reference evidence="23 24" key="1">
    <citation type="journal article" date="2023" name="Int. J. Syst. Evol. Microbiol.">
        <title>Methylocystis iwaonis sp. nov., a type II methane-oxidizing bacterium from surface soil of a rice paddy field in Japan, and emended description of the genus Methylocystis (ex Whittenbury et al. 1970) Bowman et al. 1993.</title>
        <authorList>
            <person name="Kaise H."/>
            <person name="Sawadogo J.B."/>
            <person name="Alam M.S."/>
            <person name="Ueno C."/>
            <person name="Dianou D."/>
            <person name="Shinjo R."/>
            <person name="Asakawa S."/>
        </authorList>
    </citation>
    <scope>NUCLEOTIDE SEQUENCE [LARGE SCALE GENOMIC DNA]</scope>
    <source>
        <strain evidence="23 24">SS37A-Re</strain>
    </source>
</reference>
<dbReference type="InterPro" id="IPR023616">
    <property type="entry name" value="Cyt_c_oxase-like_su1_dom"/>
</dbReference>
<dbReference type="Proteomes" id="UP001317629">
    <property type="component" value="Chromosome"/>
</dbReference>
<feature type="transmembrane region" description="Helical" evidence="21">
    <location>
        <begin position="12"/>
        <end position="34"/>
    </location>
</feature>
<comment type="similarity">
    <text evidence="5 20">Belongs to the heme-copper respiratory oxidase family.</text>
</comment>
<dbReference type="EMBL" id="AP027142">
    <property type="protein sequence ID" value="BDV35326.1"/>
    <property type="molecule type" value="Genomic_DNA"/>
</dbReference>
<evidence type="ECO:0000256" key="1">
    <source>
        <dbReference type="ARBA" id="ARBA00001970"/>
    </source>
</evidence>
<evidence type="ECO:0000259" key="22">
    <source>
        <dbReference type="PROSITE" id="PS50855"/>
    </source>
</evidence>
<proteinExistence type="inferred from homology"/>
<feature type="transmembrane region" description="Helical" evidence="21">
    <location>
        <begin position="277"/>
        <end position="299"/>
    </location>
</feature>
<protein>
    <recommendedName>
        <fullName evidence="6">cytochrome-c oxidase</fullName>
        <ecNumber evidence="6">7.1.1.9</ecNumber>
    </recommendedName>
</protein>
<evidence type="ECO:0000256" key="12">
    <source>
        <dbReference type="ARBA" id="ARBA00022723"/>
    </source>
</evidence>
<comment type="catalytic activity">
    <reaction evidence="19">
        <text>4 Fe(II)-[cytochrome c] + O2 + 8 H(+)(in) = 4 Fe(III)-[cytochrome c] + 2 H2O + 4 H(+)(out)</text>
        <dbReference type="Rhea" id="RHEA:11436"/>
        <dbReference type="Rhea" id="RHEA-COMP:10350"/>
        <dbReference type="Rhea" id="RHEA-COMP:14399"/>
        <dbReference type="ChEBI" id="CHEBI:15377"/>
        <dbReference type="ChEBI" id="CHEBI:15378"/>
        <dbReference type="ChEBI" id="CHEBI:15379"/>
        <dbReference type="ChEBI" id="CHEBI:29033"/>
        <dbReference type="ChEBI" id="CHEBI:29034"/>
        <dbReference type="EC" id="7.1.1.9"/>
    </reaction>
</comment>
<dbReference type="RefSeq" id="WP_281928732.1">
    <property type="nucleotide sequence ID" value="NZ_AP027142.1"/>
</dbReference>
<evidence type="ECO:0000256" key="19">
    <source>
        <dbReference type="ARBA" id="ARBA00047816"/>
    </source>
</evidence>
<feature type="transmembrane region" description="Helical" evidence="21">
    <location>
        <begin position="507"/>
        <end position="529"/>
    </location>
</feature>
<dbReference type="SUPFAM" id="SSF81442">
    <property type="entry name" value="Cytochrome c oxidase subunit I-like"/>
    <property type="match status" value="1"/>
</dbReference>
<keyword evidence="15 21" id="KW-1133">Transmembrane helix</keyword>
<dbReference type="Gene3D" id="1.20.210.10">
    <property type="entry name" value="Cytochrome c oxidase-like, subunit I domain"/>
    <property type="match status" value="1"/>
</dbReference>
<keyword evidence="10 20" id="KW-0679">Respiratory chain</keyword>
<keyword evidence="16" id="KW-0408">Iron</keyword>
<evidence type="ECO:0000313" key="24">
    <source>
        <dbReference type="Proteomes" id="UP001317629"/>
    </source>
</evidence>
<evidence type="ECO:0000256" key="2">
    <source>
        <dbReference type="ARBA" id="ARBA00001973"/>
    </source>
</evidence>
<evidence type="ECO:0000256" key="5">
    <source>
        <dbReference type="ARBA" id="ARBA00009578"/>
    </source>
</evidence>
<dbReference type="NCBIfam" id="TIGR00780">
    <property type="entry name" value="ccoN"/>
    <property type="match status" value="1"/>
</dbReference>
<evidence type="ECO:0000256" key="15">
    <source>
        <dbReference type="ARBA" id="ARBA00022989"/>
    </source>
</evidence>
<keyword evidence="12" id="KW-0479">Metal-binding</keyword>
<keyword evidence="8" id="KW-1003">Cell membrane</keyword>
<sequence>MERTLPIPKQMTFGEISLSAVFVALAIASAFIAVKAYTPAYAFHAALFAVGSLGAVVAIVLRFRARDAAPPPLLINGRPNYNYGPIKFTSIAALFWGVAGFLVGLYLALELAYPALNLDLPWTNFGRLRPLHTSAVIFAFGGNVLLATSFYIMQRTSRARIAGDLAPWFVVLGYNFFILIAGTGYLLGVTRGHEYAEPEWYAILWLVVVWVVYLLVYLFTLARRAEPHIYVANWFFLAFIVTVAVLVLGNNVEIPISVFSPKSVIVWAGVQDAMIQWWYGHNAVGFFLTAGFLGIMYYFIPKRTDRPIYSYRLSIVHFWALIFLYIWAGPHHLHYTALPDWAQTLGMVFSVVLWMPSWGGMINGVMTLSGAWDKLRTDPVLRMLVVSVAFYGMSTFEGPLMSVKAVNSLSHYTDWGIGHVHSGSLGWVAFVSFGALYCLIPWVFNKRLYSLKLVNWHFWISTIGIVFYISSMWVAGIMQGLMWRAYTPQGFLEYSFVETTEALHPEYVIRAIGGGLFLIGALIMVYNIWRTLASPALESAQDVAASPLPAE</sequence>
<dbReference type="InterPro" id="IPR000883">
    <property type="entry name" value="Cyt_C_Oxase_1"/>
</dbReference>
<feature type="transmembrane region" description="Helical" evidence="21">
    <location>
        <begin position="423"/>
        <end position="444"/>
    </location>
</feature>
<evidence type="ECO:0000256" key="7">
    <source>
        <dbReference type="ARBA" id="ARBA00022448"/>
    </source>
</evidence>
<keyword evidence="9 20" id="KW-0349">Heme</keyword>
<feature type="transmembrane region" description="Helical" evidence="21">
    <location>
        <begin position="200"/>
        <end position="219"/>
    </location>
</feature>
<accession>A0ABN6VKW3</accession>
<gene>
    <name evidence="23" type="primary">fixN</name>
    <name evidence="23" type="ORF">SS37A_28550</name>
</gene>
<feature type="transmembrane region" description="Helical" evidence="21">
    <location>
        <begin position="380"/>
        <end position="403"/>
    </location>
</feature>
<evidence type="ECO:0000256" key="4">
    <source>
        <dbReference type="ARBA" id="ARBA00004673"/>
    </source>
</evidence>
<dbReference type="PROSITE" id="PS50855">
    <property type="entry name" value="COX1"/>
    <property type="match status" value="1"/>
</dbReference>
<evidence type="ECO:0000256" key="3">
    <source>
        <dbReference type="ARBA" id="ARBA00004651"/>
    </source>
</evidence>
<dbReference type="InterPro" id="IPR023615">
    <property type="entry name" value="Cyt_c_Oxase_su1_BS"/>
</dbReference>
<keyword evidence="13" id="KW-1278">Translocase</keyword>
<dbReference type="PANTHER" id="PTHR10422">
    <property type="entry name" value="CYTOCHROME C OXIDASE SUBUNIT 1"/>
    <property type="match status" value="1"/>
</dbReference>
<feature type="transmembrane region" description="Helical" evidence="21">
    <location>
        <begin position="311"/>
        <end position="328"/>
    </location>
</feature>